<dbReference type="Gramene" id="TraesWEE_scaffold_011945_01G000200.1">
    <property type="protein sequence ID" value="TraesWEE_scaffold_011945_01G000200.1"/>
    <property type="gene ID" value="TraesWEE_scaffold_011945_01G000200"/>
</dbReference>
<dbReference type="AlphaFoldDB" id="A0A3B5XYM6"/>
<organism evidence="1">
    <name type="scientific">Triticum aestivum</name>
    <name type="common">Wheat</name>
    <dbReference type="NCBI Taxonomy" id="4565"/>
    <lineage>
        <taxon>Eukaryota</taxon>
        <taxon>Viridiplantae</taxon>
        <taxon>Streptophyta</taxon>
        <taxon>Embryophyta</taxon>
        <taxon>Tracheophyta</taxon>
        <taxon>Spermatophyta</taxon>
        <taxon>Magnoliopsida</taxon>
        <taxon>Liliopsida</taxon>
        <taxon>Poales</taxon>
        <taxon>Poaceae</taxon>
        <taxon>BOP clade</taxon>
        <taxon>Pooideae</taxon>
        <taxon>Triticodae</taxon>
        <taxon>Triticeae</taxon>
        <taxon>Triticinae</taxon>
        <taxon>Triticum</taxon>
    </lineage>
</organism>
<dbReference type="Gramene" id="TraesCLE_scaffold_002036_01G000200.1">
    <property type="protein sequence ID" value="TraesCLE_scaffold_002036_01G000200.1"/>
    <property type="gene ID" value="TraesCLE_scaffold_002036_01G000200"/>
</dbReference>
<dbReference type="EnsemblPlants" id="TraesCS1A02G163500.1">
    <property type="protein sequence ID" value="TraesCS1A02G163500.1.cds1"/>
    <property type="gene ID" value="TraesCS1A02G163500"/>
</dbReference>
<proteinExistence type="predicted"/>
<evidence type="ECO:0000313" key="1">
    <source>
        <dbReference type="EnsemblPlants" id="TraesCS1A02G163500.1.cds1"/>
    </source>
</evidence>
<accession>A0A3B5XYM6</accession>
<dbReference type="Gramene" id="TraesJUL1A03G00080580.1">
    <property type="protein sequence ID" value="TraesJUL1A03G00080580.1.CDS1"/>
    <property type="gene ID" value="TraesJUL1A03G00080580"/>
</dbReference>
<dbReference type="PaxDb" id="4565-Traes_1AL_97A25D0F6.2"/>
<dbReference type="Gramene" id="TraesARI1A03G00082740.1">
    <property type="protein sequence ID" value="TraesARI1A03G00082740.1.CDS1"/>
    <property type="gene ID" value="TraesARI1A03G00082740"/>
</dbReference>
<dbReference type="Gramene" id="TraesJAG1A03G00081070.1">
    <property type="protein sequence ID" value="TraesJAG1A03G00081070.1.CDS1"/>
    <property type="gene ID" value="TraesJAG1A03G00081070"/>
</dbReference>
<keyword evidence="2" id="KW-1185">Reference proteome</keyword>
<dbReference type="Gramene" id="TraesLDM1A03G00080800.1">
    <property type="protein sequence ID" value="TraesLDM1A03G00080800.1.CDS1"/>
    <property type="gene ID" value="TraesLDM1A03G00080800"/>
</dbReference>
<sequence length="534" mass="62109">MEQDSQKWSMLLHLNQWAPLEYLGMSYSSQISLCDCTVYTNNSVQRWVLGVSASISTDAWFSLRFLGTDCRLIDTDTHARRWIYLDFSNIGFQGRQSYSCSILHLMAEAEYFAHWIIIYKFYREALTLARELWHTHQFRFFSVTFVHLVQWHNMLLAHGSVLCTVHKRVLQIVEELRDLIPTILLRNNGSKNSVAELTYSTSIWNRDGCNFVIWTTPINEESTSTVIPPVRSYFNEFTSSRSLMHSVHAFSYSMPSATTLKWATKFEALILGKLSQIFCSQLVQLKHRWPFSVAAMSIQQLLFRMKTSTESVTLLKIYSIMFQDWIAHFLGRTSASGYHLGQLWDPRGLAINLCSTRALTFPIQYLIEFWSACVLYVCTQMRLEKPMTRDELNQWMAIIFFFGTLRFDCSLDTLLVLLGFLPPFCCQSSKSTRSGKICVFGASDDLGSFMVVQGDYWFSASNHEKSREGFHQCRCPLHARHRRPQVLPRPRPSSAWQRLSHDRFSKFVQVHLDNCYFRDKYHEESDTIKDLQAP</sequence>
<evidence type="ECO:0000313" key="2">
    <source>
        <dbReference type="Proteomes" id="UP000019116"/>
    </source>
</evidence>
<name>A0A3B5XYM6_WHEAT</name>
<dbReference type="Gramene" id="TraesCS1A02G163500.1">
    <property type="protein sequence ID" value="TraesCS1A02G163500.1.cds1"/>
    <property type="gene ID" value="TraesCS1A02G163500"/>
</dbReference>
<dbReference type="Gramene" id="TraesCS1A03G0442700.1">
    <property type="protein sequence ID" value="TraesCS1A03G0442700.1.CDS1"/>
    <property type="gene ID" value="TraesCS1A03G0442700"/>
</dbReference>
<reference evidence="1" key="2">
    <citation type="submission" date="2018-10" db="UniProtKB">
        <authorList>
            <consortium name="EnsemblPlants"/>
        </authorList>
    </citation>
    <scope>IDENTIFICATION</scope>
</reference>
<protein>
    <submittedName>
        <fullName evidence="1">Uncharacterized protein</fullName>
    </submittedName>
</protein>
<dbReference type="Gramene" id="TraesROB_scaffold_002944_01G000200.1">
    <property type="protein sequence ID" value="TraesROB_scaffold_002944_01G000200.1"/>
    <property type="gene ID" value="TraesROB_scaffold_002944_01G000200"/>
</dbReference>
<dbReference type="Proteomes" id="UP000019116">
    <property type="component" value="Chromosome 1A"/>
</dbReference>
<reference evidence="1" key="1">
    <citation type="submission" date="2018-08" db="EMBL/GenBank/DDBJ databases">
        <authorList>
            <person name="Rossello M."/>
        </authorList>
    </citation>
    <scope>NUCLEOTIDE SEQUENCE [LARGE SCALE GENOMIC DNA]</scope>
    <source>
        <strain evidence="1">cv. Chinese Spring</strain>
    </source>
</reference>